<keyword evidence="2 5" id="KW-0812">Transmembrane</keyword>
<reference evidence="8 9" key="1">
    <citation type="submission" date="2024-05" db="EMBL/GenBank/DDBJ databases">
        <title>Genetic variation in Jamaican populations of the coffee berry borer (Hypothenemus hampei).</title>
        <authorList>
            <person name="Errbii M."/>
            <person name="Myrie A."/>
        </authorList>
    </citation>
    <scope>NUCLEOTIDE SEQUENCE [LARGE SCALE GENOMIC DNA]</scope>
    <source>
        <strain evidence="8">JA-Hopewell-2020-01-JO</strain>
        <tissue evidence="8">Whole body</tissue>
    </source>
</reference>
<organism evidence="8 9">
    <name type="scientific">Hypothenemus hampei</name>
    <name type="common">Coffee berry borer</name>
    <dbReference type="NCBI Taxonomy" id="57062"/>
    <lineage>
        <taxon>Eukaryota</taxon>
        <taxon>Metazoa</taxon>
        <taxon>Ecdysozoa</taxon>
        <taxon>Arthropoda</taxon>
        <taxon>Hexapoda</taxon>
        <taxon>Insecta</taxon>
        <taxon>Pterygota</taxon>
        <taxon>Neoptera</taxon>
        <taxon>Endopterygota</taxon>
        <taxon>Coleoptera</taxon>
        <taxon>Polyphaga</taxon>
        <taxon>Cucujiformia</taxon>
        <taxon>Curculionidae</taxon>
        <taxon>Scolytinae</taxon>
        <taxon>Hypothenemus</taxon>
    </lineage>
</organism>
<dbReference type="PROSITE" id="PS51225">
    <property type="entry name" value="MARVEL"/>
    <property type="match status" value="1"/>
</dbReference>
<keyword evidence="9" id="KW-1185">Reference proteome</keyword>
<feature type="transmembrane region" description="Helical" evidence="6">
    <location>
        <begin position="46"/>
        <end position="68"/>
    </location>
</feature>
<dbReference type="InterPro" id="IPR008253">
    <property type="entry name" value="Marvel"/>
</dbReference>
<feature type="transmembrane region" description="Helical" evidence="6">
    <location>
        <begin position="110"/>
        <end position="130"/>
    </location>
</feature>
<evidence type="ECO:0000256" key="5">
    <source>
        <dbReference type="PROSITE-ProRule" id="PRU00581"/>
    </source>
</evidence>
<dbReference type="GO" id="GO:0016020">
    <property type="term" value="C:membrane"/>
    <property type="evidence" value="ECO:0007669"/>
    <property type="project" value="UniProtKB-SubCell"/>
</dbReference>
<proteinExistence type="predicted"/>
<feature type="domain" description="MARVEL" evidence="7">
    <location>
        <begin position="10"/>
        <end position="134"/>
    </location>
</feature>
<name>A0ABD1ELX4_HYPHA</name>
<feature type="transmembrane region" description="Helical" evidence="6">
    <location>
        <begin position="20"/>
        <end position="40"/>
    </location>
</feature>
<evidence type="ECO:0000259" key="7">
    <source>
        <dbReference type="PROSITE" id="PS51225"/>
    </source>
</evidence>
<evidence type="ECO:0000256" key="4">
    <source>
        <dbReference type="ARBA" id="ARBA00023136"/>
    </source>
</evidence>
<keyword evidence="3 6" id="KW-1133">Transmembrane helix</keyword>
<protein>
    <recommendedName>
        <fullName evidence="7">MARVEL domain-containing protein</fullName>
    </recommendedName>
</protein>
<dbReference type="Proteomes" id="UP001566132">
    <property type="component" value="Unassembled WGS sequence"/>
</dbReference>
<evidence type="ECO:0000256" key="3">
    <source>
        <dbReference type="ARBA" id="ARBA00022989"/>
    </source>
</evidence>
<comment type="caution">
    <text evidence="8">The sequence shown here is derived from an EMBL/GenBank/DDBJ whole genome shotgun (WGS) entry which is preliminary data.</text>
</comment>
<keyword evidence="4 5" id="KW-0472">Membrane</keyword>
<comment type="subcellular location">
    <subcellularLocation>
        <location evidence="1">Membrane</location>
        <topology evidence="1">Multi-pass membrane protein</topology>
    </subcellularLocation>
</comment>
<evidence type="ECO:0000313" key="8">
    <source>
        <dbReference type="EMBL" id="KAL1494267.1"/>
    </source>
</evidence>
<gene>
    <name evidence="8" type="ORF">ABEB36_009891</name>
</gene>
<evidence type="ECO:0000313" key="9">
    <source>
        <dbReference type="Proteomes" id="UP001566132"/>
    </source>
</evidence>
<evidence type="ECO:0000256" key="6">
    <source>
        <dbReference type="SAM" id="Phobius"/>
    </source>
</evidence>
<evidence type="ECO:0000256" key="2">
    <source>
        <dbReference type="ARBA" id="ARBA00022692"/>
    </source>
</evidence>
<accession>A0ABD1ELX4</accession>
<evidence type="ECO:0000256" key="1">
    <source>
        <dbReference type="ARBA" id="ARBA00004141"/>
    </source>
</evidence>
<sequence length="135" mass="14627">MGTVVYGPGHMRTAIGIFKVCEAILCLIGIILQVIAFSWQPALIQAFYAATSIGIIISLTIFIFSINVKTANALNGFLMFQYVVLVALFIFLLVVSSVLASKYWGNTSKAAAVFGIIASIVYLIDGVFAYRAYTL</sequence>
<dbReference type="AlphaFoldDB" id="A0ABD1ELX4"/>
<feature type="transmembrane region" description="Helical" evidence="6">
    <location>
        <begin position="80"/>
        <end position="104"/>
    </location>
</feature>
<dbReference type="EMBL" id="JBDJPC010000007">
    <property type="protein sequence ID" value="KAL1494267.1"/>
    <property type="molecule type" value="Genomic_DNA"/>
</dbReference>